<evidence type="ECO:0000256" key="6">
    <source>
        <dbReference type="ARBA" id="ARBA00066361"/>
    </source>
</evidence>
<dbReference type="FunFam" id="2.40.110.10:FF:000009">
    <property type="entry name" value="Acyl-CoA dehydrogenase"/>
    <property type="match status" value="1"/>
</dbReference>
<dbReference type="AlphaFoldDB" id="A0A0E2B7H3"/>
<dbReference type="GO" id="GO:0050660">
    <property type="term" value="F:flavin adenine dinucleotide binding"/>
    <property type="evidence" value="ECO:0007669"/>
    <property type="project" value="InterPro"/>
</dbReference>
<evidence type="ECO:0000256" key="5">
    <source>
        <dbReference type="ARBA" id="ARBA00023002"/>
    </source>
</evidence>
<comment type="caution">
    <text evidence="12">The sequence shown here is derived from an EMBL/GenBank/DDBJ whole genome shotgun (WGS) entry which is preliminary data.</text>
</comment>
<dbReference type="EC" id="1.3.8.11" evidence="6"/>
<dbReference type="GO" id="GO:0003995">
    <property type="term" value="F:acyl-CoA dehydrogenase activity"/>
    <property type="evidence" value="ECO:0007669"/>
    <property type="project" value="InterPro"/>
</dbReference>
<comment type="similarity">
    <text evidence="2 8">Belongs to the acyl-CoA dehydrogenase family.</text>
</comment>
<keyword evidence="3 8" id="KW-0285">Flavoprotein</keyword>
<comment type="cofactor">
    <cofactor evidence="1 8">
        <name>FAD</name>
        <dbReference type="ChEBI" id="CHEBI:57692"/>
    </cofactor>
</comment>
<evidence type="ECO:0000313" key="12">
    <source>
        <dbReference type="EMBL" id="EKO17289.1"/>
    </source>
</evidence>
<dbReference type="PANTHER" id="PTHR43884">
    <property type="entry name" value="ACYL-COA DEHYDROGENASE"/>
    <property type="match status" value="1"/>
</dbReference>
<dbReference type="SUPFAM" id="SSF47203">
    <property type="entry name" value="Acyl-CoA dehydrogenase C-terminal domain-like"/>
    <property type="match status" value="1"/>
</dbReference>
<evidence type="ECO:0000256" key="2">
    <source>
        <dbReference type="ARBA" id="ARBA00009347"/>
    </source>
</evidence>
<feature type="domain" description="Acyl-CoA oxidase/dehydrogenase middle" evidence="10">
    <location>
        <begin position="128"/>
        <end position="222"/>
    </location>
</feature>
<protein>
    <recommendedName>
        <fullName evidence="7">Cyclohexane-1-carbonyl-CoA dehydrogenase</fullName>
        <ecNumber evidence="6">1.3.8.11</ecNumber>
    </recommendedName>
</protein>
<evidence type="ECO:0000259" key="10">
    <source>
        <dbReference type="Pfam" id="PF02770"/>
    </source>
</evidence>
<dbReference type="InterPro" id="IPR037069">
    <property type="entry name" value="AcylCoA_DH/ox_N_sf"/>
</dbReference>
<dbReference type="InterPro" id="IPR009100">
    <property type="entry name" value="AcylCoA_DH/oxidase_NM_dom_sf"/>
</dbReference>
<dbReference type="Pfam" id="PF00441">
    <property type="entry name" value="Acyl-CoA_dh_1"/>
    <property type="match status" value="1"/>
</dbReference>
<dbReference type="InterPro" id="IPR009075">
    <property type="entry name" value="AcylCo_DH/oxidase_C"/>
</dbReference>
<evidence type="ECO:0000259" key="11">
    <source>
        <dbReference type="Pfam" id="PF02771"/>
    </source>
</evidence>
<reference evidence="12 13" key="1">
    <citation type="submission" date="2012-10" db="EMBL/GenBank/DDBJ databases">
        <authorList>
            <person name="Harkins D.M."/>
            <person name="Durkin A.S."/>
            <person name="Brinkac L.M."/>
            <person name="Selengut J.D."/>
            <person name="Sanka R."/>
            <person name="DePew J."/>
            <person name="Purushe J."/>
            <person name="Peacock S.J."/>
            <person name="Thaipadungpanit J."/>
            <person name="Wuthiekanun V.W."/>
            <person name="Day N.P."/>
            <person name="Vinetz J.M."/>
            <person name="Sutton G.G."/>
            <person name="Nelson W.C."/>
            <person name="Fouts D.E."/>
        </authorList>
    </citation>
    <scope>NUCLEOTIDE SEQUENCE [LARGE SCALE GENOMIC DNA]</scope>
    <source>
        <strain evidence="12 13">H1</strain>
    </source>
</reference>
<name>A0A0E2B7H3_9LEPT</name>
<evidence type="ECO:0000256" key="3">
    <source>
        <dbReference type="ARBA" id="ARBA00022630"/>
    </source>
</evidence>
<evidence type="ECO:0000256" key="4">
    <source>
        <dbReference type="ARBA" id="ARBA00022827"/>
    </source>
</evidence>
<gene>
    <name evidence="12" type="ORF">LEP1GSC081_2284</name>
</gene>
<dbReference type="RefSeq" id="WP_004764342.1">
    <property type="nucleotide sequence ID" value="NZ_AHMY02000011.1"/>
</dbReference>
<dbReference type="InterPro" id="IPR006089">
    <property type="entry name" value="Acyl-CoA_DH_CS"/>
</dbReference>
<evidence type="ECO:0000256" key="8">
    <source>
        <dbReference type="RuleBase" id="RU362125"/>
    </source>
</evidence>
<evidence type="ECO:0000256" key="1">
    <source>
        <dbReference type="ARBA" id="ARBA00001974"/>
    </source>
</evidence>
<dbReference type="FunFam" id="1.10.540.10:FF:000001">
    <property type="entry name" value="Very long-chain-specific acyl-CoA dehydrogenase, mitochondrial"/>
    <property type="match status" value="1"/>
</dbReference>
<dbReference type="InterPro" id="IPR046373">
    <property type="entry name" value="Acyl-CoA_Oxase/DH_mid-dom_sf"/>
</dbReference>
<evidence type="ECO:0000313" key="13">
    <source>
        <dbReference type="Proteomes" id="UP000006253"/>
    </source>
</evidence>
<sequence length="541" mass="60335">MLFLNPYIKDEDRGFYNTVKEFAKERVSPSVEQRDEDCTWSNEIWKEMGSIGLLGIPIPEEYGGQGGSCFQCCLAQEAFNAGSLDSGFGLSWGAHMIIGSLPILFQGTEDQKNKYLPKLASGEWIAGLGLTEPDSGSDAAGMRTYAEKTKGGFILNGSKTFITNGPIGQVFIIMARTTKSRGPMGISAFIVESKNKGFSVSKVLKKLGHNTSTTAELTFEDMYVPDENLLGPLHSGFLRIGKATLEWERTVLLAALMGGMENVLESCIRYSWQRQQFGKPILSFFAIKEKIARIWVYLCAARRMTYFVARKKDTEPNVSLPMESSILKVFASEVSEEVASDSVQIYGGMGYMREVPVSRFYRDVKLGTIGGGTSEVQRSIISASYGGYEPYQKTIQSAATGEVRNFFGEKTKDTPIGELIQSLDVLIQTVGENPERKKRQAFEFGFADLLTLTMILKLSLWDLTKIDGRYKTNDKERDFNILIYYLTARYIRGIVYLKELDEDGVNKLLKAFGKLNAPEKEIEESIEYLKAGILDNVSFGK</sequence>
<keyword evidence="5 8" id="KW-0560">Oxidoreductase</keyword>
<accession>A0A0E2B7H3</accession>
<dbReference type="InterPro" id="IPR036250">
    <property type="entry name" value="AcylCo_DH-like_C"/>
</dbReference>
<organism evidence="12 13">
    <name type="scientific">Leptospira kirschneri str. H1</name>
    <dbReference type="NCBI Taxonomy" id="1049966"/>
    <lineage>
        <taxon>Bacteria</taxon>
        <taxon>Pseudomonadati</taxon>
        <taxon>Spirochaetota</taxon>
        <taxon>Spirochaetia</taxon>
        <taxon>Leptospirales</taxon>
        <taxon>Leptospiraceae</taxon>
        <taxon>Leptospira</taxon>
    </lineage>
</organism>
<dbReference type="EMBL" id="AHMY02000011">
    <property type="protein sequence ID" value="EKO17289.1"/>
    <property type="molecule type" value="Genomic_DNA"/>
</dbReference>
<dbReference type="Gene3D" id="1.10.540.10">
    <property type="entry name" value="Acyl-CoA dehydrogenase/oxidase, N-terminal domain"/>
    <property type="match status" value="1"/>
</dbReference>
<dbReference type="Gene3D" id="2.40.110.10">
    <property type="entry name" value="Butyryl-CoA Dehydrogenase, subunit A, domain 2"/>
    <property type="match status" value="1"/>
</dbReference>
<dbReference type="InterPro" id="IPR006091">
    <property type="entry name" value="Acyl-CoA_Oxase/DH_mid-dom"/>
</dbReference>
<dbReference type="InterPro" id="IPR013786">
    <property type="entry name" value="AcylCoA_DH/ox_N"/>
</dbReference>
<keyword evidence="4 8" id="KW-0274">FAD</keyword>
<dbReference type="Pfam" id="PF02770">
    <property type="entry name" value="Acyl-CoA_dh_M"/>
    <property type="match status" value="1"/>
</dbReference>
<feature type="domain" description="Acyl-CoA dehydrogenase/oxidase N-terminal" evidence="11">
    <location>
        <begin position="10"/>
        <end position="123"/>
    </location>
</feature>
<dbReference type="PROSITE" id="PS00072">
    <property type="entry name" value="ACYL_COA_DH_1"/>
    <property type="match status" value="1"/>
</dbReference>
<dbReference type="PROSITE" id="PS00073">
    <property type="entry name" value="ACYL_COA_DH_2"/>
    <property type="match status" value="1"/>
</dbReference>
<evidence type="ECO:0000259" key="9">
    <source>
        <dbReference type="Pfam" id="PF00441"/>
    </source>
</evidence>
<feature type="domain" description="Acyl-CoA dehydrogenase/oxidase C-terminal" evidence="9">
    <location>
        <begin position="236"/>
        <end position="384"/>
    </location>
</feature>
<proteinExistence type="inferred from homology"/>
<dbReference type="Pfam" id="PF02771">
    <property type="entry name" value="Acyl-CoA_dh_N"/>
    <property type="match status" value="1"/>
</dbReference>
<dbReference type="Gene3D" id="1.20.140.10">
    <property type="entry name" value="Butyryl-CoA Dehydrogenase, subunit A, domain 3"/>
    <property type="match status" value="1"/>
</dbReference>
<dbReference type="SUPFAM" id="SSF56645">
    <property type="entry name" value="Acyl-CoA dehydrogenase NM domain-like"/>
    <property type="match status" value="1"/>
</dbReference>
<dbReference type="PANTHER" id="PTHR43884:SF12">
    <property type="entry name" value="ISOVALERYL-COA DEHYDROGENASE, MITOCHONDRIAL-RELATED"/>
    <property type="match status" value="1"/>
</dbReference>
<dbReference type="Proteomes" id="UP000006253">
    <property type="component" value="Unassembled WGS sequence"/>
</dbReference>
<evidence type="ECO:0000256" key="7">
    <source>
        <dbReference type="ARBA" id="ARBA00067292"/>
    </source>
</evidence>